<dbReference type="Pfam" id="PF12695">
    <property type="entry name" value="Abhydrolase_5"/>
    <property type="match status" value="1"/>
</dbReference>
<evidence type="ECO:0000313" key="4">
    <source>
        <dbReference type="Proteomes" id="UP001152320"/>
    </source>
</evidence>
<dbReference type="InterPro" id="IPR029059">
    <property type="entry name" value="AB_hydrolase_5"/>
</dbReference>
<evidence type="ECO:0000259" key="2">
    <source>
        <dbReference type="Pfam" id="PF12695"/>
    </source>
</evidence>
<keyword evidence="1" id="KW-0732">Signal</keyword>
<evidence type="ECO:0000313" key="3">
    <source>
        <dbReference type="EMBL" id="KAJ8026883.1"/>
    </source>
</evidence>
<dbReference type="EMBL" id="JAIZAY010000016">
    <property type="protein sequence ID" value="KAJ8026883.1"/>
    <property type="molecule type" value="Genomic_DNA"/>
</dbReference>
<keyword evidence="4" id="KW-1185">Reference proteome</keyword>
<evidence type="ECO:0000256" key="1">
    <source>
        <dbReference type="SAM" id="SignalP"/>
    </source>
</evidence>
<protein>
    <recommendedName>
        <fullName evidence="2">Alpha/beta hydrolase fold-5 domain-containing protein</fullName>
    </recommendedName>
</protein>
<feature type="domain" description="Alpha/beta hydrolase fold-5" evidence="2">
    <location>
        <begin position="41"/>
        <end position="206"/>
    </location>
</feature>
<comment type="caution">
    <text evidence="3">The sequence shown here is derived from an EMBL/GenBank/DDBJ whole genome shotgun (WGS) entry which is preliminary data.</text>
</comment>
<dbReference type="InterPro" id="IPR029058">
    <property type="entry name" value="AB_hydrolase_fold"/>
</dbReference>
<dbReference type="Proteomes" id="UP001152320">
    <property type="component" value="Chromosome 16"/>
</dbReference>
<accession>A0A9Q1BHZ0</accession>
<dbReference type="SUPFAM" id="SSF53474">
    <property type="entry name" value="alpha/beta-Hydrolases"/>
    <property type="match status" value="1"/>
</dbReference>
<dbReference type="AlphaFoldDB" id="A0A9Q1BHZ0"/>
<organism evidence="3 4">
    <name type="scientific">Holothuria leucospilota</name>
    <name type="common">Black long sea cucumber</name>
    <name type="synonym">Mertensiothuria leucospilota</name>
    <dbReference type="NCBI Taxonomy" id="206669"/>
    <lineage>
        <taxon>Eukaryota</taxon>
        <taxon>Metazoa</taxon>
        <taxon>Echinodermata</taxon>
        <taxon>Eleutherozoa</taxon>
        <taxon>Echinozoa</taxon>
        <taxon>Holothuroidea</taxon>
        <taxon>Aspidochirotacea</taxon>
        <taxon>Aspidochirotida</taxon>
        <taxon>Holothuriidae</taxon>
        <taxon>Holothuria</taxon>
    </lineage>
</organism>
<sequence>MIFKIHLCIFVLLLNGFLQVTKGAPSNVYLDPVKQGRDVILIVIPGAYIRGEAYRPLCEELQRQSSLRLHVALTTDYVANLPNPGEAVIAINNALAEFQRRGLDESTPLFLSGHSLGGAVIEQYIFENADKISGVLLWASYFSETKLEDIPVPLMHLSGSIDGQVTVTDMTREFEQLMELHTRDQEMVYRLPVVISENVNHAQFASGPMPLRVRREDIPAEIPSEEAYEKLAKVCSDFILVHTPNLNDAESKEQAKFDVKTAVAETNSFLQPIFEARGMEEKRKIRSYKYSEWLNTAQNLVANISDESQDRILTQSLMYDYEEDLSESVPSIVTDSSQRVVITARGILRPATGDKRSSREIAAKLKTQEVISTYLSAEFGSTVDCRAINENCLVIAMDLASKETVDRYKDRGRQMSFADDMEVLSIPEWDQTTLSYSETASTMTVRSSIYRSPMEPYISGESGVQYCNLLSPYRAIEWLYVLSLKPYNG</sequence>
<dbReference type="GO" id="GO:0016787">
    <property type="term" value="F:hydrolase activity"/>
    <property type="evidence" value="ECO:0007669"/>
    <property type="project" value="InterPro"/>
</dbReference>
<proteinExistence type="predicted"/>
<reference evidence="3" key="1">
    <citation type="submission" date="2021-10" db="EMBL/GenBank/DDBJ databases">
        <title>Tropical sea cucumber genome reveals ecological adaptation and Cuvierian tubules defense mechanism.</title>
        <authorList>
            <person name="Chen T."/>
        </authorList>
    </citation>
    <scope>NUCLEOTIDE SEQUENCE</scope>
    <source>
        <strain evidence="3">Nanhai2018</strain>
        <tissue evidence="3">Muscle</tissue>
    </source>
</reference>
<gene>
    <name evidence="3" type="ORF">HOLleu_31843</name>
</gene>
<dbReference type="OrthoDB" id="188124at2759"/>
<dbReference type="Gene3D" id="3.40.50.1820">
    <property type="entry name" value="alpha/beta hydrolase"/>
    <property type="match status" value="1"/>
</dbReference>
<feature type="signal peptide" evidence="1">
    <location>
        <begin position="1"/>
        <end position="23"/>
    </location>
</feature>
<name>A0A9Q1BHZ0_HOLLE</name>
<feature type="chain" id="PRO_5040265152" description="Alpha/beta hydrolase fold-5 domain-containing protein" evidence="1">
    <location>
        <begin position="24"/>
        <end position="489"/>
    </location>
</feature>